<dbReference type="AlphaFoldDB" id="A0A0S4J5G2"/>
<sequence>MDLYSKPPPNSFARLDESRVVTTPRSLIACELEGVLPDELVFGSSNSPRRRFPPGSVELQKFNIEEEFQERERRKLVDLVKKRWTLLSHPSSRMGSAKAHPPSKKSSSPRLSQDGVITSSTRKWVSGLEKEIASDAAQAIESDLTVAKQFLRLKNNVEEANSARAALDERENAAKQRYDTLMFSRKVQAEDQARKFEARQAKVLSSRSEQQEERRERHEQTYEKLQQ</sequence>
<feature type="region of interest" description="Disordered" evidence="2">
    <location>
        <begin position="90"/>
        <end position="115"/>
    </location>
</feature>
<gene>
    <name evidence="3" type="ORF">BSAL_92970</name>
</gene>
<feature type="non-terminal residue" evidence="3">
    <location>
        <position position="227"/>
    </location>
</feature>
<evidence type="ECO:0000256" key="1">
    <source>
        <dbReference type="SAM" id="Coils"/>
    </source>
</evidence>
<reference evidence="4" key="1">
    <citation type="submission" date="2015-09" db="EMBL/GenBank/DDBJ databases">
        <authorList>
            <consortium name="Pathogen Informatics"/>
        </authorList>
    </citation>
    <scope>NUCLEOTIDE SEQUENCE [LARGE SCALE GENOMIC DNA]</scope>
    <source>
        <strain evidence="4">Lake Konstanz</strain>
    </source>
</reference>
<keyword evidence="1" id="KW-0175">Coiled coil</keyword>
<name>A0A0S4J5G2_BODSA</name>
<accession>A0A0S4J5G2</accession>
<dbReference type="EMBL" id="CYKH01001288">
    <property type="protein sequence ID" value="CUG86406.1"/>
    <property type="molecule type" value="Genomic_DNA"/>
</dbReference>
<evidence type="ECO:0000313" key="3">
    <source>
        <dbReference type="EMBL" id="CUG86406.1"/>
    </source>
</evidence>
<evidence type="ECO:0000313" key="4">
    <source>
        <dbReference type="Proteomes" id="UP000051952"/>
    </source>
</evidence>
<protein>
    <submittedName>
        <fullName evidence="3">Uncharacterized protein</fullName>
    </submittedName>
</protein>
<dbReference type="Proteomes" id="UP000051952">
    <property type="component" value="Unassembled WGS sequence"/>
</dbReference>
<feature type="coiled-coil region" evidence="1">
    <location>
        <begin position="150"/>
        <end position="177"/>
    </location>
</feature>
<dbReference type="VEuPathDB" id="TriTrypDB:BSAL_92970"/>
<keyword evidence="4" id="KW-1185">Reference proteome</keyword>
<feature type="compositionally biased region" description="Low complexity" evidence="2">
    <location>
        <begin position="96"/>
        <end position="109"/>
    </location>
</feature>
<feature type="compositionally biased region" description="Basic and acidic residues" evidence="2">
    <location>
        <begin position="209"/>
        <end position="227"/>
    </location>
</feature>
<evidence type="ECO:0000256" key="2">
    <source>
        <dbReference type="SAM" id="MobiDB-lite"/>
    </source>
</evidence>
<proteinExistence type="predicted"/>
<feature type="region of interest" description="Disordered" evidence="2">
    <location>
        <begin position="198"/>
        <end position="227"/>
    </location>
</feature>
<organism evidence="3 4">
    <name type="scientific">Bodo saltans</name>
    <name type="common">Flagellated protozoan</name>
    <dbReference type="NCBI Taxonomy" id="75058"/>
    <lineage>
        <taxon>Eukaryota</taxon>
        <taxon>Discoba</taxon>
        <taxon>Euglenozoa</taxon>
        <taxon>Kinetoplastea</taxon>
        <taxon>Metakinetoplastina</taxon>
        <taxon>Eubodonida</taxon>
        <taxon>Bodonidae</taxon>
        <taxon>Bodo</taxon>
    </lineage>
</organism>